<keyword evidence="3" id="KW-1185">Reference proteome</keyword>
<dbReference type="PROSITE" id="PS50209">
    <property type="entry name" value="CARD"/>
    <property type="match status" value="1"/>
</dbReference>
<evidence type="ECO:0000259" key="2">
    <source>
        <dbReference type="PROSITE" id="PS50209"/>
    </source>
</evidence>
<dbReference type="GO" id="GO:0002020">
    <property type="term" value="F:protease binding"/>
    <property type="evidence" value="ECO:0007669"/>
    <property type="project" value="InterPro"/>
</dbReference>
<dbReference type="Pfam" id="PF00619">
    <property type="entry name" value="CARD"/>
    <property type="match status" value="1"/>
</dbReference>
<dbReference type="AlphaFoldDB" id="A0A914WHD4"/>
<dbReference type="Gene3D" id="1.10.533.10">
    <property type="entry name" value="Death Domain, Fas"/>
    <property type="match status" value="1"/>
</dbReference>
<dbReference type="InterPro" id="IPR001315">
    <property type="entry name" value="CARD"/>
</dbReference>
<dbReference type="SUPFAM" id="SSF47986">
    <property type="entry name" value="DEATH domain"/>
    <property type="match status" value="1"/>
</dbReference>
<accession>A0A914WHD4</accession>
<evidence type="ECO:0000256" key="1">
    <source>
        <dbReference type="SAM" id="MobiDB-lite"/>
    </source>
</evidence>
<dbReference type="GO" id="GO:0042981">
    <property type="term" value="P:regulation of apoptotic process"/>
    <property type="evidence" value="ECO:0007669"/>
    <property type="project" value="InterPro"/>
</dbReference>
<proteinExistence type="predicted"/>
<name>A0A914WHD4_9BILA</name>
<dbReference type="PANTHER" id="PTHR15034:SF5">
    <property type="entry name" value="DEATH DOMAIN-CONTAINING PROTEIN CRADD"/>
    <property type="match status" value="1"/>
</dbReference>
<dbReference type="PANTHER" id="PTHR15034">
    <property type="entry name" value="DEATH DOMAIN-CONTAINING PROTEIN CRADD"/>
    <property type="match status" value="1"/>
</dbReference>
<evidence type="ECO:0000313" key="3">
    <source>
        <dbReference type="Proteomes" id="UP000887566"/>
    </source>
</evidence>
<dbReference type="Proteomes" id="UP000887566">
    <property type="component" value="Unplaced"/>
</dbReference>
<dbReference type="InterPro" id="IPR037939">
    <property type="entry name" value="CRADD"/>
</dbReference>
<feature type="domain" description="CARD" evidence="2">
    <location>
        <begin position="1"/>
        <end position="64"/>
    </location>
</feature>
<protein>
    <submittedName>
        <fullName evidence="4">CARD domain-containing protein</fullName>
    </submittedName>
</protein>
<evidence type="ECO:0000313" key="4">
    <source>
        <dbReference type="WBParaSite" id="PSAMB.scaffold3917size16416.g22905.t1"/>
    </source>
</evidence>
<dbReference type="CDD" id="cd01671">
    <property type="entry name" value="CARD"/>
    <property type="match status" value="1"/>
</dbReference>
<sequence>MDELKQKAIKRHYANLVKCMNPLYVMDHLAHLLSLEDMELIRDSSSRPDKNRALLTMLFRQGEELKPFECFVEALKKTNQNHGNLAKDIIETYEHENGGVLADVPRTSLPAGEKTEHGLQM</sequence>
<organism evidence="3 4">
    <name type="scientific">Plectus sambesii</name>
    <dbReference type="NCBI Taxonomy" id="2011161"/>
    <lineage>
        <taxon>Eukaryota</taxon>
        <taxon>Metazoa</taxon>
        <taxon>Ecdysozoa</taxon>
        <taxon>Nematoda</taxon>
        <taxon>Chromadorea</taxon>
        <taxon>Plectida</taxon>
        <taxon>Plectina</taxon>
        <taxon>Plectoidea</taxon>
        <taxon>Plectidae</taxon>
        <taxon>Plectus</taxon>
    </lineage>
</organism>
<dbReference type="GO" id="GO:0070513">
    <property type="term" value="F:death domain binding"/>
    <property type="evidence" value="ECO:0007669"/>
    <property type="project" value="InterPro"/>
</dbReference>
<reference evidence="4" key="1">
    <citation type="submission" date="2022-11" db="UniProtKB">
        <authorList>
            <consortium name="WormBaseParasite"/>
        </authorList>
    </citation>
    <scope>IDENTIFICATION</scope>
</reference>
<dbReference type="InterPro" id="IPR011029">
    <property type="entry name" value="DEATH-like_dom_sf"/>
</dbReference>
<dbReference type="WBParaSite" id="PSAMB.scaffold3917size16416.g22905.t1">
    <property type="protein sequence ID" value="PSAMB.scaffold3917size16416.g22905.t1"/>
    <property type="gene ID" value="PSAMB.scaffold3917size16416.g22905"/>
</dbReference>
<feature type="region of interest" description="Disordered" evidence="1">
    <location>
        <begin position="102"/>
        <end position="121"/>
    </location>
</feature>